<evidence type="ECO:0000313" key="2">
    <source>
        <dbReference type="EMBL" id="MCV3213132.1"/>
    </source>
</evidence>
<feature type="region of interest" description="Disordered" evidence="1">
    <location>
        <begin position="1"/>
        <end position="66"/>
    </location>
</feature>
<feature type="compositionally biased region" description="Gly residues" evidence="1">
    <location>
        <begin position="1"/>
        <end position="23"/>
    </location>
</feature>
<keyword evidence="3" id="KW-1185">Reference proteome</keyword>
<feature type="compositionally biased region" description="Basic residues" evidence="1">
    <location>
        <begin position="54"/>
        <end position="66"/>
    </location>
</feature>
<reference evidence="2 3" key="1">
    <citation type="submission" date="2022-10" db="EMBL/GenBank/DDBJ databases">
        <title>Identification of biosynthetic pathway for the production of the potent trypsin inhibitor radiosumin.</title>
        <authorList>
            <person name="Fewer D.P."/>
            <person name="Delbaje E."/>
            <person name="Ouyang X."/>
            <person name="Agostino P.D."/>
            <person name="Wahlsten M."/>
            <person name="Jokela J."/>
            <person name="Permi P."/>
            <person name="Haapaniemi E."/>
            <person name="Koistinen H."/>
        </authorList>
    </citation>
    <scope>NUCLEOTIDE SEQUENCE [LARGE SCALE GENOMIC DNA]</scope>
    <source>
        <strain evidence="2 3">NIES-515</strain>
    </source>
</reference>
<dbReference type="EMBL" id="JAOWRF010000093">
    <property type="protein sequence ID" value="MCV3213132.1"/>
    <property type="molecule type" value="Genomic_DNA"/>
</dbReference>
<name>A0ABT3AVI0_9CYAN</name>
<proteinExistence type="predicted"/>
<evidence type="ECO:0000256" key="1">
    <source>
        <dbReference type="SAM" id="MobiDB-lite"/>
    </source>
</evidence>
<sequence>VGGQGGLRDQGGQGGLRDQGGQGRIISDTHYRLPTPHSPLPTPHSLLFTPTPHSPKKRGTSRHIAG</sequence>
<comment type="caution">
    <text evidence="2">The sequence shown here is derived from an EMBL/GenBank/DDBJ whole genome shotgun (WGS) entry which is preliminary data.</text>
</comment>
<feature type="non-terminal residue" evidence="2">
    <location>
        <position position="1"/>
    </location>
</feature>
<gene>
    <name evidence="2" type="ORF">OGM63_06265</name>
</gene>
<organism evidence="2 3">
    <name type="scientific">Plectonema radiosum NIES-515</name>
    <dbReference type="NCBI Taxonomy" id="2986073"/>
    <lineage>
        <taxon>Bacteria</taxon>
        <taxon>Bacillati</taxon>
        <taxon>Cyanobacteriota</taxon>
        <taxon>Cyanophyceae</taxon>
        <taxon>Oscillatoriophycideae</taxon>
        <taxon>Oscillatoriales</taxon>
        <taxon>Microcoleaceae</taxon>
        <taxon>Plectonema</taxon>
    </lineage>
</organism>
<evidence type="ECO:0000313" key="3">
    <source>
        <dbReference type="Proteomes" id="UP001526143"/>
    </source>
</evidence>
<dbReference type="RefSeq" id="WP_263744638.1">
    <property type="nucleotide sequence ID" value="NZ_JAOWRF010000093.1"/>
</dbReference>
<accession>A0ABT3AVI0</accession>
<protein>
    <submittedName>
        <fullName evidence="2">Uncharacterized protein</fullName>
    </submittedName>
</protein>
<dbReference type="Proteomes" id="UP001526143">
    <property type="component" value="Unassembled WGS sequence"/>
</dbReference>